<dbReference type="SMART" id="SM00042">
    <property type="entry name" value="CUB"/>
    <property type="match status" value="1"/>
</dbReference>
<dbReference type="InterPro" id="IPR035914">
    <property type="entry name" value="Sperma_CUB_dom_sf"/>
</dbReference>
<dbReference type="PANTHER" id="PTHR24252:SF7">
    <property type="entry name" value="HYALIN"/>
    <property type="match status" value="1"/>
</dbReference>
<evidence type="ECO:0000256" key="3">
    <source>
        <dbReference type="ARBA" id="ARBA00022825"/>
    </source>
</evidence>
<comment type="caution">
    <text evidence="5">Lacks conserved residue(s) required for the propagation of feature annotation.</text>
</comment>
<dbReference type="CDD" id="cd00190">
    <property type="entry name" value="Tryp_SPc"/>
    <property type="match status" value="1"/>
</dbReference>
<dbReference type="InterPro" id="IPR001254">
    <property type="entry name" value="Trypsin_dom"/>
</dbReference>
<feature type="domain" description="Peptidase S1" evidence="10">
    <location>
        <begin position="188"/>
        <end position="422"/>
    </location>
</feature>
<dbReference type="SUPFAM" id="SSF50494">
    <property type="entry name" value="Trypsin-like serine proteases"/>
    <property type="match status" value="1"/>
</dbReference>
<dbReference type="InterPro" id="IPR033116">
    <property type="entry name" value="TRYPSIN_SER"/>
</dbReference>
<feature type="region of interest" description="Disordered" evidence="7">
    <location>
        <begin position="19"/>
        <end position="48"/>
    </location>
</feature>
<gene>
    <name evidence="11" type="primary">TRYP7_0</name>
    <name evidence="11" type="ORF">FJT64_006726</name>
</gene>
<evidence type="ECO:0000256" key="6">
    <source>
        <dbReference type="RuleBase" id="RU363034"/>
    </source>
</evidence>
<sequence length="427" mass="44984">MFRLVLSCLLLGAGLAKPSPGAVSGKVPEISPREPSYEAQPLPRRNGQTRTMYTLDPDTYSLKSPNYPYRYPNNANVTITVRGNDNQIISISCENFNIESAISCKYDYLSVNGQRFCGSTGPNLSGTVLDIVFKSDEAVRRTGYKCTITVPTGSGSGSTAATTEGTTAATGSPSGDQCCGVANRASRIVGGVQTEVNEYPWQAGLVSTGGSRTWCGGTVINNRYVLTAAHCTADLQSASEIQVLLREHRIGTSDGEMRYNVAQIINHSSYTNASGSGYDFSLLKLSSTIDFSSLDNKVAPACLPTGGEFANVSAIVSGWGTTSSGGSQATVLREVTVQTMTNDQCRRAYGSTINSSMLCAGDDDGGKDSCQGDSGGPLVTDVSGRYTLIGVVSWGYGCGDVGFPGVYARVTEVTSWIQQKTADASLC</sequence>
<dbReference type="PRINTS" id="PR00722">
    <property type="entry name" value="CHYMOTRYPSIN"/>
</dbReference>
<dbReference type="Pfam" id="PF00089">
    <property type="entry name" value="Trypsin"/>
    <property type="match status" value="1"/>
</dbReference>
<evidence type="ECO:0000313" key="12">
    <source>
        <dbReference type="Proteomes" id="UP000440578"/>
    </source>
</evidence>
<evidence type="ECO:0000256" key="4">
    <source>
        <dbReference type="ARBA" id="ARBA00023157"/>
    </source>
</evidence>
<evidence type="ECO:0000259" key="10">
    <source>
        <dbReference type="PROSITE" id="PS50240"/>
    </source>
</evidence>
<protein>
    <submittedName>
        <fullName evidence="11">Trypsin-7</fullName>
    </submittedName>
</protein>
<dbReference type="EMBL" id="VIIS01001597">
    <property type="protein sequence ID" value="KAF0295806.1"/>
    <property type="molecule type" value="Genomic_DNA"/>
</dbReference>
<keyword evidence="12" id="KW-1185">Reference proteome</keyword>
<dbReference type="PROSITE" id="PS50240">
    <property type="entry name" value="TRYPSIN_DOM"/>
    <property type="match status" value="1"/>
</dbReference>
<keyword evidence="8" id="KW-0732">Signal</keyword>
<dbReference type="SUPFAM" id="SSF49854">
    <property type="entry name" value="Spermadhesin, CUB domain"/>
    <property type="match status" value="1"/>
</dbReference>
<dbReference type="OrthoDB" id="10059102at2759"/>
<dbReference type="Proteomes" id="UP000440578">
    <property type="component" value="Unassembled WGS sequence"/>
</dbReference>
<evidence type="ECO:0000259" key="9">
    <source>
        <dbReference type="PROSITE" id="PS01180"/>
    </source>
</evidence>
<dbReference type="PANTHER" id="PTHR24252">
    <property type="entry name" value="ACROSIN-RELATED"/>
    <property type="match status" value="1"/>
</dbReference>
<dbReference type="Gene3D" id="2.40.10.10">
    <property type="entry name" value="Trypsin-like serine proteases"/>
    <property type="match status" value="1"/>
</dbReference>
<dbReference type="PROSITE" id="PS00134">
    <property type="entry name" value="TRYPSIN_HIS"/>
    <property type="match status" value="1"/>
</dbReference>
<organism evidence="11 12">
    <name type="scientific">Amphibalanus amphitrite</name>
    <name type="common">Striped barnacle</name>
    <name type="synonym">Balanus amphitrite</name>
    <dbReference type="NCBI Taxonomy" id="1232801"/>
    <lineage>
        <taxon>Eukaryota</taxon>
        <taxon>Metazoa</taxon>
        <taxon>Ecdysozoa</taxon>
        <taxon>Arthropoda</taxon>
        <taxon>Crustacea</taxon>
        <taxon>Multicrustacea</taxon>
        <taxon>Cirripedia</taxon>
        <taxon>Thoracica</taxon>
        <taxon>Thoracicalcarea</taxon>
        <taxon>Balanomorpha</taxon>
        <taxon>Balanoidea</taxon>
        <taxon>Balanidae</taxon>
        <taxon>Amphibalaninae</taxon>
        <taxon>Amphibalanus</taxon>
    </lineage>
</organism>
<feature type="chain" id="PRO_5025404849" evidence="8">
    <location>
        <begin position="17"/>
        <end position="427"/>
    </location>
</feature>
<proteinExistence type="predicted"/>
<feature type="domain" description="CUB" evidence="9">
    <location>
        <begin position="51"/>
        <end position="151"/>
    </location>
</feature>
<name>A0A6A4VMD8_AMPAM</name>
<reference evidence="11 12" key="1">
    <citation type="submission" date="2019-07" db="EMBL/GenBank/DDBJ databases">
        <title>Draft genome assembly of a fouling barnacle, Amphibalanus amphitrite (Darwin, 1854): The first reference genome for Thecostraca.</title>
        <authorList>
            <person name="Kim W."/>
        </authorList>
    </citation>
    <scope>NUCLEOTIDE SEQUENCE [LARGE SCALE GENOMIC DNA]</scope>
    <source>
        <strain evidence="11">SNU_AA5</strain>
        <tissue evidence="11">Soma without cirri and trophi</tissue>
    </source>
</reference>
<dbReference type="CDD" id="cd00041">
    <property type="entry name" value="CUB"/>
    <property type="match status" value="1"/>
</dbReference>
<accession>A0A6A4VMD8</accession>
<dbReference type="InterPro" id="IPR043504">
    <property type="entry name" value="Peptidase_S1_PA_chymotrypsin"/>
</dbReference>
<evidence type="ECO:0000256" key="5">
    <source>
        <dbReference type="PROSITE-ProRule" id="PRU00059"/>
    </source>
</evidence>
<evidence type="ECO:0000256" key="8">
    <source>
        <dbReference type="SAM" id="SignalP"/>
    </source>
</evidence>
<dbReference type="GO" id="GO:0004252">
    <property type="term" value="F:serine-type endopeptidase activity"/>
    <property type="evidence" value="ECO:0007669"/>
    <property type="project" value="InterPro"/>
</dbReference>
<dbReference type="InterPro" id="IPR018114">
    <property type="entry name" value="TRYPSIN_HIS"/>
</dbReference>
<dbReference type="InterPro" id="IPR001314">
    <property type="entry name" value="Peptidase_S1A"/>
</dbReference>
<feature type="signal peptide" evidence="8">
    <location>
        <begin position="1"/>
        <end position="16"/>
    </location>
</feature>
<evidence type="ECO:0000313" key="11">
    <source>
        <dbReference type="EMBL" id="KAF0295806.1"/>
    </source>
</evidence>
<dbReference type="FunFam" id="2.40.10.10:FF:000006">
    <property type="entry name" value="Serine proteinase stubble"/>
    <property type="match status" value="1"/>
</dbReference>
<dbReference type="PROSITE" id="PS01180">
    <property type="entry name" value="CUB"/>
    <property type="match status" value="1"/>
</dbReference>
<keyword evidence="2 6" id="KW-0378">Hydrolase</keyword>
<comment type="caution">
    <text evidence="11">The sequence shown here is derived from an EMBL/GenBank/DDBJ whole genome shotgun (WGS) entry which is preliminary data.</text>
</comment>
<dbReference type="AlphaFoldDB" id="A0A6A4VMD8"/>
<evidence type="ECO:0000256" key="1">
    <source>
        <dbReference type="ARBA" id="ARBA00022670"/>
    </source>
</evidence>
<dbReference type="PROSITE" id="PS00135">
    <property type="entry name" value="TRYPSIN_SER"/>
    <property type="match status" value="1"/>
</dbReference>
<dbReference type="GO" id="GO:0006508">
    <property type="term" value="P:proteolysis"/>
    <property type="evidence" value="ECO:0007669"/>
    <property type="project" value="UniProtKB-KW"/>
</dbReference>
<dbReference type="Pfam" id="PF00431">
    <property type="entry name" value="CUB"/>
    <property type="match status" value="1"/>
</dbReference>
<dbReference type="InterPro" id="IPR009003">
    <property type="entry name" value="Peptidase_S1_PA"/>
</dbReference>
<evidence type="ECO:0000256" key="2">
    <source>
        <dbReference type="ARBA" id="ARBA00022801"/>
    </source>
</evidence>
<keyword evidence="4" id="KW-1015">Disulfide bond</keyword>
<dbReference type="SMART" id="SM00020">
    <property type="entry name" value="Tryp_SPc"/>
    <property type="match status" value="1"/>
</dbReference>
<dbReference type="Gene3D" id="2.60.120.290">
    <property type="entry name" value="Spermadhesin, CUB domain"/>
    <property type="match status" value="1"/>
</dbReference>
<keyword evidence="3 6" id="KW-0720">Serine protease</keyword>
<evidence type="ECO:0000256" key="7">
    <source>
        <dbReference type="SAM" id="MobiDB-lite"/>
    </source>
</evidence>
<keyword evidence="1 6" id="KW-0645">Protease</keyword>
<dbReference type="InterPro" id="IPR000859">
    <property type="entry name" value="CUB_dom"/>
</dbReference>